<keyword evidence="2" id="KW-0472">Membrane</keyword>
<feature type="compositionally biased region" description="Low complexity" evidence="1">
    <location>
        <begin position="250"/>
        <end position="262"/>
    </location>
</feature>
<feature type="region of interest" description="Disordered" evidence="1">
    <location>
        <begin position="250"/>
        <end position="269"/>
    </location>
</feature>
<evidence type="ECO:0000256" key="2">
    <source>
        <dbReference type="SAM" id="Phobius"/>
    </source>
</evidence>
<accession>A0A5J4WEF7</accession>
<keyword evidence="2" id="KW-1133">Transmembrane helix</keyword>
<name>A0A5J4WEF7_9EUKA</name>
<protein>
    <submittedName>
        <fullName evidence="3">Uncharacterized protein</fullName>
    </submittedName>
</protein>
<comment type="caution">
    <text evidence="3">The sequence shown here is derived from an EMBL/GenBank/DDBJ whole genome shotgun (WGS) entry which is preliminary data.</text>
</comment>
<dbReference type="AlphaFoldDB" id="A0A5J4WEF7"/>
<feature type="transmembrane region" description="Helical" evidence="2">
    <location>
        <begin position="169"/>
        <end position="195"/>
    </location>
</feature>
<evidence type="ECO:0000313" key="3">
    <source>
        <dbReference type="EMBL" id="KAA6393073.1"/>
    </source>
</evidence>
<feature type="compositionally biased region" description="Polar residues" evidence="1">
    <location>
        <begin position="306"/>
        <end position="335"/>
    </location>
</feature>
<sequence>MVMTIQPFITAHSPGARMPTSINIDWPISKLMEKTPILVQGTNSLNYTLVIFEKVTITGCSAQQSSALYFSISFDNFDHSLPSSRPMNLQIIDSSIIRCILDCKRWFLSQCDRLSKHENNGLQKVEAKLYDDGYESEGKWFKVKEQDVITPVVVDIPSETKKKLNTTSIVIIVVFSVIALIALLLAALSIMYCFYITKKKDKDNKQTKVKQIEIKDSTSEVSVKTVSNEEEEEFAQLVIERDQLIFNNQQSVQRQKQQHASQNQKYAQRKVTRYKKTDFQAIIQEAELENEKDEKDLRLSRKKPVQSRNLTSKSAAISVQATDEYSVGRYSSESMSEVVQRKQEVEEEEERQD</sequence>
<evidence type="ECO:0000313" key="4">
    <source>
        <dbReference type="Proteomes" id="UP000324800"/>
    </source>
</evidence>
<keyword evidence="2" id="KW-0812">Transmembrane</keyword>
<evidence type="ECO:0000256" key="1">
    <source>
        <dbReference type="SAM" id="MobiDB-lite"/>
    </source>
</evidence>
<dbReference type="Proteomes" id="UP000324800">
    <property type="component" value="Unassembled WGS sequence"/>
</dbReference>
<gene>
    <name evidence="3" type="ORF">EZS28_011399</name>
</gene>
<organism evidence="3 4">
    <name type="scientific">Streblomastix strix</name>
    <dbReference type="NCBI Taxonomy" id="222440"/>
    <lineage>
        <taxon>Eukaryota</taxon>
        <taxon>Metamonada</taxon>
        <taxon>Preaxostyla</taxon>
        <taxon>Oxymonadida</taxon>
        <taxon>Streblomastigidae</taxon>
        <taxon>Streblomastix</taxon>
    </lineage>
</organism>
<proteinExistence type="predicted"/>
<feature type="region of interest" description="Disordered" evidence="1">
    <location>
        <begin position="292"/>
        <end position="353"/>
    </location>
</feature>
<reference evidence="3 4" key="1">
    <citation type="submission" date="2019-03" db="EMBL/GenBank/DDBJ databases">
        <title>Single cell metagenomics reveals metabolic interactions within the superorganism composed of flagellate Streblomastix strix and complex community of Bacteroidetes bacteria on its surface.</title>
        <authorList>
            <person name="Treitli S.C."/>
            <person name="Kolisko M."/>
            <person name="Husnik F."/>
            <person name="Keeling P."/>
            <person name="Hampl V."/>
        </authorList>
    </citation>
    <scope>NUCLEOTIDE SEQUENCE [LARGE SCALE GENOMIC DNA]</scope>
    <source>
        <strain evidence="3">ST1C</strain>
    </source>
</reference>
<dbReference type="EMBL" id="SNRW01002348">
    <property type="protein sequence ID" value="KAA6393073.1"/>
    <property type="molecule type" value="Genomic_DNA"/>
</dbReference>